<reference evidence="10" key="1">
    <citation type="journal article" date="2019" name="Int. J. Syst. Evol. Microbiol.">
        <title>The Global Catalogue of Microorganisms (GCM) 10K type strain sequencing project: providing services to taxonomists for standard genome sequencing and annotation.</title>
        <authorList>
            <consortium name="The Broad Institute Genomics Platform"/>
            <consortium name="The Broad Institute Genome Sequencing Center for Infectious Disease"/>
            <person name="Wu L."/>
            <person name="Ma J."/>
        </authorList>
    </citation>
    <scope>NUCLEOTIDE SEQUENCE [LARGE SCALE GENOMIC DNA]</scope>
    <source>
        <strain evidence="10">JCM 16014</strain>
    </source>
</reference>
<evidence type="ECO:0000256" key="2">
    <source>
        <dbReference type="ARBA" id="ARBA00022475"/>
    </source>
</evidence>
<dbReference type="PANTHER" id="PTHR30572">
    <property type="entry name" value="MEMBRANE COMPONENT OF TRANSPORTER-RELATED"/>
    <property type="match status" value="1"/>
</dbReference>
<evidence type="ECO:0000256" key="3">
    <source>
        <dbReference type="ARBA" id="ARBA00022692"/>
    </source>
</evidence>
<keyword evidence="2" id="KW-1003">Cell membrane</keyword>
<evidence type="ECO:0000256" key="1">
    <source>
        <dbReference type="ARBA" id="ARBA00004651"/>
    </source>
</evidence>
<feature type="domain" description="ABC3 transporter permease C-terminal" evidence="8">
    <location>
        <begin position="1001"/>
        <end position="1115"/>
    </location>
</feature>
<feature type="transmembrane region" description="Helical" evidence="7">
    <location>
        <begin position="432"/>
        <end position="449"/>
    </location>
</feature>
<comment type="subcellular location">
    <subcellularLocation>
        <location evidence="1">Cell membrane</location>
        <topology evidence="1">Multi-pass membrane protein</topology>
    </subcellularLocation>
</comment>
<feature type="transmembrane region" description="Helical" evidence="7">
    <location>
        <begin position="1092"/>
        <end position="1113"/>
    </location>
</feature>
<keyword evidence="3 7" id="KW-0812">Transmembrane</keyword>
<dbReference type="PANTHER" id="PTHR30572:SF4">
    <property type="entry name" value="ABC TRANSPORTER PERMEASE YTRF"/>
    <property type="match status" value="1"/>
</dbReference>
<feature type="transmembrane region" description="Helical" evidence="7">
    <location>
        <begin position="294"/>
        <end position="319"/>
    </location>
</feature>
<sequence>MPTAPIVATLRRVLAHRTVTAAAALTVLLASLTFAVLATTVAAVPDAGTRAALRDAPVGSTAVVFTASPDGDVKAADPKVEAAARRLLRPYPVAIQRTVVVSKLDLTAPTGDVFVAAASADNYAQHIRLAAGTLLTTPGDVLIPDSLARQTGLAAGGSVIMAKALWGATATEKHRIAGVYQTADNDPLFWGSVRPVGAAAGTVSRPLIFVTPDILAARDGLAPLAQMTWYGLPDLSSASASGLSTAVNRILAVESGEVNRAVFHAAKPSVLSLALSSGLPMQNKRVQTAETAGMSGFLIVATLLAVLAIFALALTLRLVREHSAEESRLVQARGAHPRALVGVAAGEMLLIAFPAVLITAFATGPLARGLRRLPRLHAMPAPHAPELIGIEVSILIAVFCLAVQAGAAYLASRERIDKDRTRSKRVAAFQRAGIDAALAVLAVVGYLQLRHYKTPVTGGGTGKSTSSATAALGIDPVLVLTPAVTAAALAALALRLLPPAARLADHRLDETRRFAAALGGWQVSRRAARHAGTVLLLVLALAVGAMVVTTAAMLSRSADDRAGFQVGADGRLGQSMVPEAYQRSVYSRIPGVKSVMPLVTGEIKAGSDSSTLIGVDAAKAPDVLALRGDPASAPPADLFAALSRPSAGQRPPSDSTIPLPGTPTALTFDFTMSARVAKGSPEDPRAPAEYRDNAVLHMLLRDRDGALIVIQIPTPEQLGRPVPVTIPLTSTVNGGIPAYPLRIEGIGVSDVFTDGSLDVSLDFRSLTAVGGGAAGASVPVAVPAKGSWHVAGATAHWGNFPAGPDSCDGTEAATPATLSAICTAQGGPDSLSLRIASGHVWSVEPGYTNTWVARPGFPPGDLQFSSAPLVPVLVTDGFLKAASAAVGQRIPAMMPDGTRLRLDVTGRVSGFPGLAPDASAVVVDRVLLTGILRAADSEAEWTNVEWLAQLSSQSTASAYVAAHAELGVLTTHDGVASGLRNGGFAASQTALLTISAATAPVFAAVGFAVSAVTSLRGRRREFAVLRAIGALPRQLSAALWLEQAVLAVVAVVAGVAIGVETALLTVPSVTVDDAGAPVFPAVAAVAPWMRGVGIAGATAVAVVLVVMLAARALSRVDLARMLRAGDEL</sequence>
<feature type="transmembrane region" description="Helical" evidence="7">
    <location>
        <begin position="340"/>
        <end position="367"/>
    </location>
</feature>
<dbReference type="InterPro" id="IPR050250">
    <property type="entry name" value="Macrolide_Exporter_MacB"/>
</dbReference>
<keyword evidence="5 7" id="KW-0472">Membrane</keyword>
<dbReference type="RefSeq" id="WP_344665240.1">
    <property type="nucleotide sequence ID" value="NZ_BAAAQN010000008.1"/>
</dbReference>
<feature type="transmembrane region" description="Helical" evidence="7">
    <location>
        <begin position="1035"/>
        <end position="1059"/>
    </location>
</feature>
<accession>A0ABP5FD23</accession>
<feature type="transmembrane region" description="Helical" evidence="7">
    <location>
        <begin position="534"/>
        <end position="554"/>
    </location>
</feature>
<evidence type="ECO:0000256" key="7">
    <source>
        <dbReference type="SAM" id="Phobius"/>
    </source>
</evidence>
<evidence type="ECO:0000259" key="8">
    <source>
        <dbReference type="Pfam" id="PF02687"/>
    </source>
</evidence>
<keyword evidence="4 7" id="KW-1133">Transmembrane helix</keyword>
<feature type="transmembrane region" description="Helical" evidence="7">
    <location>
        <begin position="990"/>
        <end position="1015"/>
    </location>
</feature>
<evidence type="ECO:0000313" key="9">
    <source>
        <dbReference type="EMBL" id="GAA2022573.1"/>
    </source>
</evidence>
<evidence type="ECO:0000256" key="4">
    <source>
        <dbReference type="ARBA" id="ARBA00022989"/>
    </source>
</evidence>
<feature type="transmembrane region" description="Helical" evidence="7">
    <location>
        <begin position="477"/>
        <end position="497"/>
    </location>
</feature>
<name>A0ABP5FD23_9ACTN</name>
<dbReference type="Pfam" id="PF02687">
    <property type="entry name" value="FtsX"/>
    <property type="match status" value="1"/>
</dbReference>
<organism evidence="9 10">
    <name type="scientific">Catenulispora yoronensis</name>
    <dbReference type="NCBI Taxonomy" id="450799"/>
    <lineage>
        <taxon>Bacteria</taxon>
        <taxon>Bacillati</taxon>
        <taxon>Actinomycetota</taxon>
        <taxon>Actinomycetes</taxon>
        <taxon>Catenulisporales</taxon>
        <taxon>Catenulisporaceae</taxon>
        <taxon>Catenulispora</taxon>
    </lineage>
</organism>
<protein>
    <submittedName>
        <fullName evidence="9">ABC transporter permease</fullName>
    </submittedName>
</protein>
<dbReference type="InterPro" id="IPR003838">
    <property type="entry name" value="ABC3_permease_C"/>
</dbReference>
<proteinExistence type="inferred from homology"/>
<dbReference type="EMBL" id="BAAAQN010000008">
    <property type="protein sequence ID" value="GAA2022573.1"/>
    <property type="molecule type" value="Genomic_DNA"/>
</dbReference>
<dbReference type="Proteomes" id="UP001500751">
    <property type="component" value="Unassembled WGS sequence"/>
</dbReference>
<evidence type="ECO:0000256" key="5">
    <source>
        <dbReference type="ARBA" id="ARBA00023136"/>
    </source>
</evidence>
<gene>
    <name evidence="9" type="ORF">GCM10009839_20020</name>
</gene>
<evidence type="ECO:0000256" key="6">
    <source>
        <dbReference type="ARBA" id="ARBA00038076"/>
    </source>
</evidence>
<feature type="transmembrane region" description="Helical" evidence="7">
    <location>
        <begin position="387"/>
        <end position="411"/>
    </location>
</feature>
<comment type="caution">
    <text evidence="9">The sequence shown here is derived from an EMBL/GenBank/DDBJ whole genome shotgun (WGS) entry which is preliminary data.</text>
</comment>
<evidence type="ECO:0000313" key="10">
    <source>
        <dbReference type="Proteomes" id="UP001500751"/>
    </source>
</evidence>
<keyword evidence="10" id="KW-1185">Reference proteome</keyword>
<comment type="similarity">
    <text evidence="6">Belongs to the ABC-4 integral membrane protein family.</text>
</comment>